<reference evidence="2" key="1">
    <citation type="submission" date="2020-05" db="EMBL/GenBank/DDBJ databases">
        <authorList>
            <person name="Chiriac C."/>
            <person name="Salcher M."/>
            <person name="Ghai R."/>
            <person name="Kavagutti S V."/>
        </authorList>
    </citation>
    <scope>NUCLEOTIDE SEQUENCE</scope>
</reference>
<gene>
    <name evidence="2" type="ORF">UFOPK3472_04467</name>
</gene>
<name>A0A6J7J5F9_9ZZZZ</name>
<sequence>MSSGRACGIITRCHIEPPSRPYEFDPAPIAMKIAIHAPQAALNGIESVTSGPMPASTAKISTDSS</sequence>
<protein>
    <submittedName>
        <fullName evidence="2">Unannotated protein</fullName>
    </submittedName>
</protein>
<feature type="region of interest" description="Disordered" evidence="1">
    <location>
        <begin position="46"/>
        <end position="65"/>
    </location>
</feature>
<proteinExistence type="predicted"/>
<dbReference type="AlphaFoldDB" id="A0A6J7J5F9"/>
<evidence type="ECO:0000313" key="2">
    <source>
        <dbReference type="EMBL" id="CAB4937712.1"/>
    </source>
</evidence>
<organism evidence="2">
    <name type="scientific">freshwater metagenome</name>
    <dbReference type="NCBI Taxonomy" id="449393"/>
    <lineage>
        <taxon>unclassified sequences</taxon>
        <taxon>metagenomes</taxon>
        <taxon>ecological metagenomes</taxon>
    </lineage>
</organism>
<accession>A0A6J7J5F9</accession>
<evidence type="ECO:0000256" key="1">
    <source>
        <dbReference type="SAM" id="MobiDB-lite"/>
    </source>
</evidence>
<dbReference type="EMBL" id="CAFBLX010000575">
    <property type="protein sequence ID" value="CAB4937712.1"/>
    <property type="molecule type" value="Genomic_DNA"/>
</dbReference>